<dbReference type="GO" id="GO:0140359">
    <property type="term" value="F:ABC-type transporter activity"/>
    <property type="evidence" value="ECO:0007669"/>
    <property type="project" value="InterPro"/>
</dbReference>
<dbReference type="SMART" id="SM00382">
    <property type="entry name" value="AAA"/>
    <property type="match status" value="1"/>
</dbReference>
<dbReference type="PANTHER" id="PTHR19229">
    <property type="entry name" value="ATP-BINDING CASSETTE TRANSPORTER SUBFAMILY A ABCA"/>
    <property type="match status" value="1"/>
</dbReference>
<protein>
    <recommendedName>
        <fullName evidence="4">ABC transporter domain-containing protein</fullName>
    </recommendedName>
</protein>
<keyword evidence="2" id="KW-0067">ATP-binding</keyword>
<dbReference type="GO" id="GO:0016887">
    <property type="term" value="F:ATP hydrolysis activity"/>
    <property type="evidence" value="ECO:0007669"/>
    <property type="project" value="InterPro"/>
</dbReference>
<dbReference type="PROSITE" id="PS00211">
    <property type="entry name" value="ABC_TRANSPORTER_1"/>
    <property type="match status" value="1"/>
</dbReference>
<dbReference type="InterPro" id="IPR027417">
    <property type="entry name" value="P-loop_NTPase"/>
</dbReference>
<dbReference type="GO" id="GO:0016020">
    <property type="term" value="C:membrane"/>
    <property type="evidence" value="ECO:0007669"/>
    <property type="project" value="InterPro"/>
</dbReference>
<feature type="region of interest" description="Disordered" evidence="3">
    <location>
        <begin position="365"/>
        <end position="400"/>
    </location>
</feature>
<organism evidence="5 6">
    <name type="scientific">Diploscapter pachys</name>
    <dbReference type="NCBI Taxonomy" id="2018661"/>
    <lineage>
        <taxon>Eukaryota</taxon>
        <taxon>Metazoa</taxon>
        <taxon>Ecdysozoa</taxon>
        <taxon>Nematoda</taxon>
        <taxon>Chromadorea</taxon>
        <taxon>Rhabditida</taxon>
        <taxon>Rhabditina</taxon>
        <taxon>Rhabditomorpha</taxon>
        <taxon>Rhabditoidea</taxon>
        <taxon>Rhabditidae</taxon>
        <taxon>Diploscapter</taxon>
    </lineage>
</organism>
<gene>
    <name evidence="5" type="ORF">WR25_26668</name>
</gene>
<dbReference type="Gene3D" id="3.40.50.300">
    <property type="entry name" value="P-loop containing nucleotide triphosphate hydrolases"/>
    <property type="match status" value="1"/>
</dbReference>
<evidence type="ECO:0000313" key="6">
    <source>
        <dbReference type="Proteomes" id="UP000218231"/>
    </source>
</evidence>
<feature type="domain" description="ABC transporter" evidence="4">
    <location>
        <begin position="51"/>
        <end position="275"/>
    </location>
</feature>
<dbReference type="InterPro" id="IPR003439">
    <property type="entry name" value="ABC_transporter-like_ATP-bd"/>
</dbReference>
<dbReference type="STRING" id="2018661.A0A2A2J971"/>
<dbReference type="InterPro" id="IPR026082">
    <property type="entry name" value="ABCA"/>
</dbReference>
<dbReference type="InterPro" id="IPR017871">
    <property type="entry name" value="ABC_transporter-like_CS"/>
</dbReference>
<accession>A0A2A2J971</accession>
<dbReference type="PROSITE" id="PS50893">
    <property type="entry name" value="ABC_TRANSPORTER_2"/>
    <property type="match status" value="1"/>
</dbReference>
<dbReference type="GO" id="GO:0005524">
    <property type="term" value="F:ATP binding"/>
    <property type="evidence" value="ECO:0007669"/>
    <property type="project" value="UniProtKB-KW"/>
</dbReference>
<dbReference type="GO" id="GO:0005319">
    <property type="term" value="F:lipid transporter activity"/>
    <property type="evidence" value="ECO:0007669"/>
    <property type="project" value="TreeGrafter"/>
</dbReference>
<feature type="compositionally biased region" description="Basic and acidic residues" evidence="3">
    <location>
        <begin position="371"/>
        <end position="382"/>
    </location>
</feature>
<dbReference type="PANTHER" id="PTHR19229:SF271">
    <property type="entry name" value="ABC TRANSPORTER CED-7"/>
    <property type="match status" value="1"/>
</dbReference>
<dbReference type="SUPFAM" id="SSF52540">
    <property type="entry name" value="P-loop containing nucleoside triphosphate hydrolases"/>
    <property type="match status" value="1"/>
</dbReference>
<keyword evidence="6" id="KW-1185">Reference proteome</keyword>
<dbReference type="Pfam" id="PF00005">
    <property type="entry name" value="ABC_tran"/>
    <property type="match status" value="1"/>
</dbReference>
<evidence type="ECO:0000256" key="2">
    <source>
        <dbReference type="ARBA" id="ARBA00022840"/>
    </source>
</evidence>
<name>A0A2A2J971_9BILA</name>
<dbReference type="EMBL" id="LIAE01010594">
    <property type="protein sequence ID" value="PAV58207.1"/>
    <property type="molecule type" value="Genomic_DNA"/>
</dbReference>
<dbReference type="Proteomes" id="UP000218231">
    <property type="component" value="Unassembled WGS sequence"/>
</dbReference>
<sequence>MATRKGKVDNSKLVTTSVQDIIIDEQALLKERETANEVNSGVHPDTDEYVLVTNNLVKKYGSFAAVNELSLAVKRGECFGLLGVNGAGKTTTFNMLTGQIFATSGTAKINKKDVIDHIPLGYCPQFDALLMDLTGRETLEILAQMHGYSHYKDKAKVILESVGMLPHADKLVRYYSGGQRRKLSVGVALLALMKMIILDEPTTGIDPKARRDIWKLLLGVRKHSQSAIMLTSHSMDECEALCSRIAVLNKGELIAIGESQTLKSLYGNNYTMTMTVPSEDESVKSEVKKEVEETFTDSVIKTTEESKTLNLKWLIPKKPDDKWSNKFSQMQQLAQKYNIKDYCLGQSSLEDAFLRLSETNDKNYPSFMKNSADKGETEKETEIMTTNEEAPRSNSNDNNFFEFMDKTTLSQGPRNYHDNSNHFT</sequence>
<dbReference type="FunFam" id="3.40.50.300:FF:001598">
    <property type="entry name" value="ABC transporter ced-7"/>
    <property type="match status" value="1"/>
</dbReference>
<comment type="caution">
    <text evidence="5">The sequence shown here is derived from an EMBL/GenBank/DDBJ whole genome shotgun (WGS) entry which is preliminary data.</text>
</comment>
<evidence type="ECO:0000259" key="4">
    <source>
        <dbReference type="PROSITE" id="PS50893"/>
    </source>
</evidence>
<evidence type="ECO:0000313" key="5">
    <source>
        <dbReference type="EMBL" id="PAV58207.1"/>
    </source>
</evidence>
<feature type="compositionally biased region" description="Polar residues" evidence="3">
    <location>
        <begin position="383"/>
        <end position="399"/>
    </location>
</feature>
<evidence type="ECO:0000256" key="3">
    <source>
        <dbReference type="SAM" id="MobiDB-lite"/>
    </source>
</evidence>
<evidence type="ECO:0000256" key="1">
    <source>
        <dbReference type="ARBA" id="ARBA00022741"/>
    </source>
</evidence>
<dbReference type="InterPro" id="IPR003593">
    <property type="entry name" value="AAA+_ATPase"/>
</dbReference>
<keyword evidence="1" id="KW-0547">Nucleotide-binding</keyword>
<dbReference type="AlphaFoldDB" id="A0A2A2J971"/>
<reference evidence="5 6" key="1">
    <citation type="journal article" date="2017" name="Curr. Biol.">
        <title>Genome architecture and evolution of a unichromosomal asexual nematode.</title>
        <authorList>
            <person name="Fradin H."/>
            <person name="Zegar C."/>
            <person name="Gutwein M."/>
            <person name="Lucas J."/>
            <person name="Kovtun M."/>
            <person name="Corcoran D."/>
            <person name="Baugh L.R."/>
            <person name="Kiontke K."/>
            <person name="Gunsalus K."/>
            <person name="Fitch D.H."/>
            <person name="Piano F."/>
        </authorList>
    </citation>
    <scope>NUCLEOTIDE SEQUENCE [LARGE SCALE GENOMIC DNA]</scope>
    <source>
        <strain evidence="5">PF1309</strain>
    </source>
</reference>
<dbReference type="OrthoDB" id="10255969at2759"/>
<dbReference type="CDD" id="cd03263">
    <property type="entry name" value="ABC_subfamily_A"/>
    <property type="match status" value="1"/>
</dbReference>
<proteinExistence type="predicted"/>